<dbReference type="InterPro" id="IPR011014">
    <property type="entry name" value="MscS_channel_TM-2"/>
</dbReference>
<keyword evidence="7" id="KW-0406">Ion transport</keyword>
<dbReference type="EMBL" id="BAPF01000037">
    <property type="protein sequence ID" value="GBQ83731.1"/>
    <property type="molecule type" value="Genomic_DNA"/>
</dbReference>
<evidence type="ECO:0000256" key="3">
    <source>
        <dbReference type="ARBA" id="ARBA00022475"/>
    </source>
</evidence>
<proteinExistence type="inferred from homology"/>
<comment type="caution">
    <text evidence="7">Lacks conserved residue(s) required for the propagation of feature annotation.</text>
</comment>
<dbReference type="PANTHER" id="PTHR30221:SF1">
    <property type="entry name" value="SMALL-CONDUCTANCE MECHANOSENSITIVE CHANNEL"/>
    <property type="match status" value="1"/>
</dbReference>
<evidence type="ECO:0000313" key="10">
    <source>
        <dbReference type="Proteomes" id="UP001065047"/>
    </source>
</evidence>
<dbReference type="Proteomes" id="UP001065047">
    <property type="component" value="Unassembled WGS sequence"/>
</dbReference>
<keyword evidence="3" id="KW-1003">Cell membrane</keyword>
<dbReference type="InterPro" id="IPR045275">
    <property type="entry name" value="MscS_archaea/bacteria_type"/>
</dbReference>
<evidence type="ECO:0000256" key="1">
    <source>
        <dbReference type="ARBA" id="ARBA00004651"/>
    </source>
</evidence>
<comment type="similarity">
    <text evidence="2 7">Belongs to the MscS (TC 1.A.23) family.</text>
</comment>
<dbReference type="PANTHER" id="PTHR30221">
    <property type="entry name" value="SMALL-CONDUCTANCE MECHANOSENSITIVE CHANNEL"/>
    <property type="match status" value="1"/>
</dbReference>
<feature type="transmembrane region" description="Helical" evidence="7">
    <location>
        <begin position="94"/>
        <end position="124"/>
    </location>
</feature>
<keyword evidence="4 7" id="KW-0812">Transmembrane</keyword>
<evidence type="ECO:0000259" key="8">
    <source>
        <dbReference type="Pfam" id="PF00924"/>
    </source>
</evidence>
<feature type="transmembrane region" description="Helical" evidence="7">
    <location>
        <begin position="62"/>
        <end position="88"/>
    </location>
</feature>
<keyword evidence="7" id="KW-0407">Ion channel</keyword>
<keyword evidence="7" id="KW-0813">Transport</keyword>
<keyword evidence="10" id="KW-1185">Reference proteome</keyword>
<dbReference type="SUPFAM" id="SSF50182">
    <property type="entry name" value="Sm-like ribonucleoproteins"/>
    <property type="match status" value="1"/>
</dbReference>
<dbReference type="SUPFAM" id="SSF82689">
    <property type="entry name" value="Mechanosensitive channel protein MscS (YggB), C-terminal domain"/>
    <property type="match status" value="1"/>
</dbReference>
<dbReference type="Gene3D" id="3.30.70.100">
    <property type="match status" value="1"/>
</dbReference>
<keyword evidence="6 7" id="KW-0472">Membrane</keyword>
<dbReference type="InterPro" id="IPR006685">
    <property type="entry name" value="MscS_channel_2nd"/>
</dbReference>
<protein>
    <recommendedName>
        <fullName evidence="7">Small-conductance mechanosensitive channel</fullName>
    </recommendedName>
</protein>
<comment type="subunit">
    <text evidence="7">Homoheptamer.</text>
</comment>
<evidence type="ECO:0000256" key="4">
    <source>
        <dbReference type="ARBA" id="ARBA00022692"/>
    </source>
</evidence>
<evidence type="ECO:0000256" key="2">
    <source>
        <dbReference type="ARBA" id="ARBA00008017"/>
    </source>
</evidence>
<evidence type="ECO:0000256" key="6">
    <source>
        <dbReference type="ARBA" id="ARBA00023136"/>
    </source>
</evidence>
<feature type="transmembrane region" description="Helical" evidence="7">
    <location>
        <begin position="20"/>
        <end position="42"/>
    </location>
</feature>
<dbReference type="RefSeq" id="WP_208598614.1">
    <property type="nucleotide sequence ID" value="NZ_BAPF01000037.1"/>
</dbReference>
<keyword evidence="5 7" id="KW-1133">Transmembrane helix</keyword>
<dbReference type="Gene3D" id="2.30.30.60">
    <property type="match status" value="1"/>
</dbReference>
<keyword evidence="7" id="KW-0997">Cell inner membrane</keyword>
<dbReference type="InterPro" id="IPR011066">
    <property type="entry name" value="MscS_channel_C_sf"/>
</dbReference>
<organism evidence="9 10">
    <name type="scientific">Acetobacter malorum DSM 14337</name>
    <dbReference type="NCBI Taxonomy" id="1307910"/>
    <lineage>
        <taxon>Bacteria</taxon>
        <taxon>Pseudomonadati</taxon>
        <taxon>Pseudomonadota</taxon>
        <taxon>Alphaproteobacteria</taxon>
        <taxon>Acetobacterales</taxon>
        <taxon>Acetobacteraceae</taxon>
        <taxon>Acetobacter</taxon>
    </lineage>
</organism>
<evidence type="ECO:0000313" key="9">
    <source>
        <dbReference type="EMBL" id="GBQ83731.1"/>
    </source>
</evidence>
<feature type="domain" description="Mechanosensitive ion channel MscS" evidence="8">
    <location>
        <begin position="111"/>
        <end position="176"/>
    </location>
</feature>
<gene>
    <name evidence="9" type="ORF">AA14337_2666</name>
</gene>
<dbReference type="Pfam" id="PF00924">
    <property type="entry name" value="MS_channel_2nd"/>
    <property type="match status" value="1"/>
</dbReference>
<dbReference type="InterPro" id="IPR023408">
    <property type="entry name" value="MscS_beta-dom_sf"/>
</dbReference>
<evidence type="ECO:0000256" key="7">
    <source>
        <dbReference type="RuleBase" id="RU369025"/>
    </source>
</evidence>
<dbReference type="SUPFAM" id="SSF82861">
    <property type="entry name" value="Mechanosensitive channel protein MscS (YggB), transmembrane region"/>
    <property type="match status" value="1"/>
</dbReference>
<comment type="subcellular location">
    <subcellularLocation>
        <location evidence="7">Cell inner membrane</location>
        <topology evidence="7">Multi-pass membrane protein</topology>
    </subcellularLocation>
    <subcellularLocation>
        <location evidence="1">Cell membrane</location>
        <topology evidence="1">Multi-pass membrane protein</topology>
    </subcellularLocation>
</comment>
<sequence>MVMEHQVNSLWSQLSAWLPTVLGYTGQVILALIVLLVGWKIINMVIRAMGRMMAASHIEPTLQGFLLSVAGLLMKALLLISVASMVGIATTSFVAVLGAAGLAVGMALQGSLANFAGGVLILLFRPFKVGDSIVAGGSAGTVESIEMFRTVLRDTKNDLIYVPNGTLSNNIVVNSSQSDRLQASVTLLIDYNDDIDKARALLLGAVANDELVLKNPGPSVGFLPQPANIAVTLSFWCAPGNVTPLTGKYSETAIQVLKQNGYRLGTTTRAAPAN</sequence>
<accession>A0ABQ0PX15</accession>
<dbReference type="GeneID" id="29558309"/>
<dbReference type="InterPro" id="IPR010920">
    <property type="entry name" value="LSM_dom_sf"/>
</dbReference>
<evidence type="ECO:0000256" key="5">
    <source>
        <dbReference type="ARBA" id="ARBA00022989"/>
    </source>
</evidence>
<reference evidence="9" key="1">
    <citation type="submission" date="2013-04" db="EMBL/GenBank/DDBJ databases">
        <title>The genome sequencing project of 58 acetic acid bacteria.</title>
        <authorList>
            <person name="Okamoto-Kainuma A."/>
            <person name="Ishikawa M."/>
            <person name="Umino S."/>
            <person name="Koizumi Y."/>
            <person name="Shiwa Y."/>
            <person name="Yoshikawa H."/>
            <person name="Matsutani M."/>
            <person name="Matsushita K."/>
        </authorList>
    </citation>
    <scope>NUCLEOTIDE SEQUENCE</scope>
    <source>
        <strain evidence="9">DSM 14337</strain>
    </source>
</reference>
<comment type="caution">
    <text evidence="9">The sequence shown here is derived from an EMBL/GenBank/DDBJ whole genome shotgun (WGS) entry which is preliminary data.</text>
</comment>
<name>A0ABQ0PX15_9PROT</name>
<dbReference type="Gene3D" id="1.10.287.1260">
    <property type="match status" value="1"/>
</dbReference>
<comment type="function">
    <text evidence="7">Mechanosensitive channel that participates in the regulation of osmotic pressure changes within the cell, opening in response to stretch forces in the membrane lipid bilayer, without the need for other proteins. Contributes to normal resistance to hypoosmotic shock. Forms an ion channel of 1.0 nanosiemens conductance with a slight preference for anions.</text>
</comment>